<evidence type="ECO:0000313" key="8">
    <source>
        <dbReference type="EMBL" id="TXB61296.1"/>
    </source>
</evidence>
<gene>
    <name evidence="8" type="ORF">FRY97_19890</name>
</gene>
<dbReference type="PANTHER" id="PTHR43133:SF8">
    <property type="entry name" value="RNA POLYMERASE SIGMA FACTOR HI_1459-RELATED"/>
    <property type="match status" value="1"/>
</dbReference>
<dbReference type="CDD" id="cd06171">
    <property type="entry name" value="Sigma70_r4"/>
    <property type="match status" value="1"/>
</dbReference>
<dbReference type="OrthoDB" id="1027298at2"/>
<evidence type="ECO:0000256" key="1">
    <source>
        <dbReference type="ARBA" id="ARBA00010641"/>
    </source>
</evidence>
<evidence type="ECO:0000313" key="9">
    <source>
        <dbReference type="Proteomes" id="UP000321580"/>
    </source>
</evidence>
<dbReference type="InterPro" id="IPR013324">
    <property type="entry name" value="RNA_pol_sigma_r3/r4-like"/>
</dbReference>
<reference evidence="8 9" key="1">
    <citation type="submission" date="2019-08" db="EMBL/GenBank/DDBJ databases">
        <title>Genome of Phaeodactylibacter luteus.</title>
        <authorList>
            <person name="Bowman J.P."/>
        </authorList>
    </citation>
    <scope>NUCLEOTIDE SEQUENCE [LARGE SCALE GENOMIC DNA]</scope>
    <source>
        <strain evidence="8 9">KCTC 42180</strain>
    </source>
</reference>
<evidence type="ECO:0000259" key="6">
    <source>
        <dbReference type="Pfam" id="PF04542"/>
    </source>
</evidence>
<feature type="domain" description="RNA polymerase sigma-70 region 2" evidence="6">
    <location>
        <begin position="31"/>
        <end position="99"/>
    </location>
</feature>
<dbReference type="AlphaFoldDB" id="A0A5C6RG40"/>
<dbReference type="GO" id="GO:0006352">
    <property type="term" value="P:DNA-templated transcription initiation"/>
    <property type="evidence" value="ECO:0007669"/>
    <property type="project" value="InterPro"/>
</dbReference>
<dbReference type="InterPro" id="IPR013249">
    <property type="entry name" value="RNA_pol_sigma70_r4_t2"/>
</dbReference>
<proteinExistence type="inferred from homology"/>
<dbReference type="EMBL" id="VOOR01000068">
    <property type="protein sequence ID" value="TXB61296.1"/>
    <property type="molecule type" value="Genomic_DNA"/>
</dbReference>
<dbReference type="SUPFAM" id="SSF88659">
    <property type="entry name" value="Sigma3 and sigma4 domains of RNA polymerase sigma factors"/>
    <property type="match status" value="1"/>
</dbReference>
<evidence type="ECO:0000256" key="5">
    <source>
        <dbReference type="ARBA" id="ARBA00023163"/>
    </source>
</evidence>
<dbReference type="GO" id="GO:0003677">
    <property type="term" value="F:DNA binding"/>
    <property type="evidence" value="ECO:0007669"/>
    <property type="project" value="UniProtKB-KW"/>
</dbReference>
<evidence type="ECO:0000256" key="3">
    <source>
        <dbReference type="ARBA" id="ARBA00023082"/>
    </source>
</evidence>
<dbReference type="Proteomes" id="UP000321580">
    <property type="component" value="Unassembled WGS sequence"/>
</dbReference>
<dbReference type="SUPFAM" id="SSF88946">
    <property type="entry name" value="Sigma2 domain of RNA polymerase sigma factors"/>
    <property type="match status" value="1"/>
</dbReference>
<keyword evidence="9" id="KW-1185">Reference proteome</keyword>
<keyword evidence="2" id="KW-0805">Transcription regulation</keyword>
<organism evidence="8 9">
    <name type="scientific">Phaeodactylibacter luteus</name>
    <dbReference type="NCBI Taxonomy" id="1564516"/>
    <lineage>
        <taxon>Bacteria</taxon>
        <taxon>Pseudomonadati</taxon>
        <taxon>Bacteroidota</taxon>
        <taxon>Saprospiria</taxon>
        <taxon>Saprospirales</taxon>
        <taxon>Haliscomenobacteraceae</taxon>
        <taxon>Phaeodactylibacter</taxon>
    </lineage>
</organism>
<dbReference type="NCBIfam" id="TIGR02937">
    <property type="entry name" value="sigma70-ECF"/>
    <property type="match status" value="1"/>
</dbReference>
<dbReference type="InterPro" id="IPR007627">
    <property type="entry name" value="RNA_pol_sigma70_r2"/>
</dbReference>
<keyword evidence="3" id="KW-0731">Sigma factor</keyword>
<evidence type="ECO:0000256" key="4">
    <source>
        <dbReference type="ARBA" id="ARBA00023125"/>
    </source>
</evidence>
<comment type="similarity">
    <text evidence="1">Belongs to the sigma-70 factor family. ECF subfamily.</text>
</comment>
<comment type="caution">
    <text evidence="8">The sequence shown here is derived from an EMBL/GenBank/DDBJ whole genome shotgun (WGS) entry which is preliminary data.</text>
</comment>
<evidence type="ECO:0000259" key="7">
    <source>
        <dbReference type="Pfam" id="PF08281"/>
    </source>
</evidence>
<sequence>MTETLKPYREQLDEELMSAVQKGREAAFNELYQRYGGRLYRYFYRMLGQDPEKASDFAQDLFMKLIERPEAFDTGRKFSTWFFAVAANMIKNEYRRMGRQPGTSALTEEVPATASDPKLFQQIDAPVERAYIEKAVGTLSPSHREVFLLRYQEGLDIKEISSIIGCPEGTVKSRLYYGLQKLNQQLRSVLR</sequence>
<dbReference type="InterPro" id="IPR039425">
    <property type="entry name" value="RNA_pol_sigma-70-like"/>
</dbReference>
<dbReference type="PANTHER" id="PTHR43133">
    <property type="entry name" value="RNA POLYMERASE ECF-TYPE SIGMA FACTO"/>
    <property type="match status" value="1"/>
</dbReference>
<protein>
    <submittedName>
        <fullName evidence="8">RNA polymerase sigma factor</fullName>
    </submittedName>
</protein>
<dbReference type="RefSeq" id="WP_147169373.1">
    <property type="nucleotide sequence ID" value="NZ_VOOR01000068.1"/>
</dbReference>
<dbReference type="InterPro" id="IPR014284">
    <property type="entry name" value="RNA_pol_sigma-70_dom"/>
</dbReference>
<dbReference type="GO" id="GO:0016987">
    <property type="term" value="F:sigma factor activity"/>
    <property type="evidence" value="ECO:0007669"/>
    <property type="project" value="UniProtKB-KW"/>
</dbReference>
<dbReference type="Gene3D" id="1.10.1740.10">
    <property type="match status" value="1"/>
</dbReference>
<name>A0A5C6RG40_9BACT</name>
<dbReference type="InterPro" id="IPR036388">
    <property type="entry name" value="WH-like_DNA-bd_sf"/>
</dbReference>
<dbReference type="Pfam" id="PF08281">
    <property type="entry name" value="Sigma70_r4_2"/>
    <property type="match status" value="1"/>
</dbReference>
<keyword evidence="4" id="KW-0238">DNA-binding</keyword>
<evidence type="ECO:0000256" key="2">
    <source>
        <dbReference type="ARBA" id="ARBA00023015"/>
    </source>
</evidence>
<feature type="domain" description="RNA polymerase sigma factor 70 region 4 type 2" evidence="7">
    <location>
        <begin position="131"/>
        <end position="182"/>
    </location>
</feature>
<keyword evidence="5" id="KW-0804">Transcription</keyword>
<dbReference type="InterPro" id="IPR013325">
    <property type="entry name" value="RNA_pol_sigma_r2"/>
</dbReference>
<accession>A0A5C6RG40</accession>
<dbReference type="Pfam" id="PF04542">
    <property type="entry name" value="Sigma70_r2"/>
    <property type="match status" value="1"/>
</dbReference>
<dbReference type="Gene3D" id="1.10.10.10">
    <property type="entry name" value="Winged helix-like DNA-binding domain superfamily/Winged helix DNA-binding domain"/>
    <property type="match status" value="1"/>
</dbReference>